<name>A0ABC9P8P6_ENTFL</name>
<evidence type="ECO:0000313" key="2">
    <source>
        <dbReference type="Proteomes" id="UP000004933"/>
    </source>
</evidence>
<comment type="caution">
    <text evidence="1">The sequence shown here is derived from an EMBL/GenBank/DDBJ whole genome shotgun (WGS) entry which is preliminary data.</text>
</comment>
<gene>
    <name evidence="1" type="ORF">HMPREF9511_00548</name>
</gene>
<proteinExistence type="predicted"/>
<dbReference type="AlphaFoldDB" id="A0ABC9P8P6"/>
<protein>
    <submittedName>
        <fullName evidence="1">Uncharacterized protein</fullName>
    </submittedName>
</protein>
<reference evidence="1 2" key="1">
    <citation type="submission" date="2010-09" db="EMBL/GenBank/DDBJ databases">
        <authorList>
            <person name="Weinstock G."/>
            <person name="Sodergren E."/>
            <person name="Clifton S."/>
            <person name="Fulton L."/>
            <person name="Fulton B."/>
            <person name="Courtney L."/>
            <person name="Fronick C."/>
            <person name="Harrison M."/>
            <person name="Strong C."/>
            <person name="Farmer C."/>
            <person name="Delahaunty K."/>
            <person name="Markovic C."/>
            <person name="Hall O."/>
            <person name="Minx P."/>
            <person name="Tomlinson C."/>
            <person name="Mitreva M."/>
            <person name="Hou S."/>
            <person name="Chen J."/>
            <person name="Wollam A."/>
            <person name="Pepin K.H."/>
            <person name="Johnson M."/>
            <person name="Bhonagiri V."/>
            <person name="Zhang X."/>
            <person name="Suruliraj S."/>
            <person name="Warren W."/>
            <person name="Chinwalla A."/>
            <person name="Mardis E.R."/>
            <person name="Wilson R.K."/>
        </authorList>
    </citation>
    <scope>NUCLEOTIDE SEQUENCE [LARGE SCALE GENOMIC DNA]</scope>
    <source>
        <strain evidence="1 2">TX0630</strain>
    </source>
</reference>
<dbReference type="Proteomes" id="UP000004933">
    <property type="component" value="Unassembled WGS sequence"/>
</dbReference>
<dbReference type="EMBL" id="AEBE01000019">
    <property type="protein sequence ID" value="EFU91366.1"/>
    <property type="molecule type" value="Genomic_DNA"/>
</dbReference>
<dbReference type="RefSeq" id="WP_002380664.1">
    <property type="nucleotide sequence ID" value="NZ_GL454778.1"/>
</dbReference>
<evidence type="ECO:0000313" key="1">
    <source>
        <dbReference type="EMBL" id="EFU91366.1"/>
    </source>
</evidence>
<sequence length="765" mass="90764">MKNESKFIQSINECLDNEDYYLLDSIFKEYLSIEEEKALILIKTTFKTKLFEEKEILMAHNFSNYWMILSEFYEKLENVQREEILESIKCLQSWNNENRRDFIKILEKESELYSEEKKVKLYLDYSKNFLSRNYFLEKIENEYIKCVWFILQMDGNRSIYLNKLESVSFDFTEELFVELIKKLNERESDIYHDFDFLMEHTSWNLMAYVLKKSTLMYQGTTEYSEEFCSNKVIQKIIINLDMQNEWDNTTTLQRIIENLDLDNKFLGFQFNDFVKKHQIVTNQPEGYYVDAIGPAVTGWVSEQPFFKVSHLYNNLDVKELLRKLKETIGKDKTYLEENYFKPISIEGQKKELLKVFLEEKIWEANSSEVISFINGLVSDKSLFSFYDDTVFNILTYGIENEFISDNCVCGILMKMDIGNDDISINLSKLMSKLVKMSEHEDDRIYEILFTKIEGENLSANSAIERDSDGTFVDLNEFINTSLGRYVSVLKDIPKTIFFDIFRGKILPFVENCHPPYKEYLIGSFLPSLTEDDLEDSTINRFLGFSHNFILSRTSNWVDYFEKNAEELFVSGYSDHYSINNLTLILISKIDPFTKKFDGNVSREYKEQILVKMFQYYKELNDVTDVHIIEWLKWFLGQGEYFDTLLKQLLLSFEEMDLDKIRVLENLIDVHAKKDGVKKDEYLLYNIYELEKFSDSQIKELINLVLVLLKKELANVNYYFVHGIDQICKELSVRQSEQVIESVLQRIQPFILESDFELLKNKYLPK</sequence>
<accession>A0ABC9P8P6</accession>
<organism evidence="1 2">
    <name type="scientific">Enterococcus faecalis TX0630</name>
    <dbReference type="NCBI Taxonomy" id="749508"/>
    <lineage>
        <taxon>Bacteria</taxon>
        <taxon>Bacillati</taxon>
        <taxon>Bacillota</taxon>
        <taxon>Bacilli</taxon>
        <taxon>Lactobacillales</taxon>
        <taxon>Enterococcaceae</taxon>
        <taxon>Enterococcus</taxon>
    </lineage>
</organism>